<accession>A0A8D2JJI0</accession>
<dbReference type="InterPro" id="IPR013162">
    <property type="entry name" value="CD80_C2-set"/>
</dbReference>
<keyword evidence="7" id="KW-0732">Signal</keyword>
<dbReference type="AlphaFoldDB" id="A0A8D2JJI0"/>
<dbReference type="GO" id="GO:0005911">
    <property type="term" value="C:cell-cell junction"/>
    <property type="evidence" value="ECO:0007669"/>
    <property type="project" value="TreeGrafter"/>
</dbReference>
<dbReference type="SMART" id="SM00408">
    <property type="entry name" value="IGc2"/>
    <property type="match status" value="4"/>
</dbReference>
<comment type="subcellular location">
    <subcellularLocation>
        <location evidence="1">Membrane</location>
        <topology evidence="1">Single-pass type I membrane protein</topology>
    </subcellularLocation>
</comment>
<evidence type="ECO:0000256" key="6">
    <source>
        <dbReference type="ARBA" id="ARBA00023319"/>
    </source>
</evidence>
<dbReference type="Pfam" id="PF08205">
    <property type="entry name" value="C2-set_2"/>
    <property type="match status" value="1"/>
</dbReference>
<dbReference type="GO" id="GO:0005886">
    <property type="term" value="C:plasma membrane"/>
    <property type="evidence" value="ECO:0007669"/>
    <property type="project" value="TreeGrafter"/>
</dbReference>
<keyword evidence="4" id="KW-1015">Disulfide bond</keyword>
<feature type="domain" description="Ig-like" evidence="8">
    <location>
        <begin position="219"/>
        <end position="308"/>
    </location>
</feature>
<dbReference type="CDD" id="cd00063">
    <property type="entry name" value="FN3"/>
    <property type="match status" value="1"/>
</dbReference>
<proteinExistence type="predicted"/>
<dbReference type="InterPro" id="IPR013783">
    <property type="entry name" value="Ig-like_fold"/>
</dbReference>
<feature type="signal peptide" evidence="7">
    <location>
        <begin position="1"/>
        <end position="20"/>
    </location>
</feature>
<dbReference type="InterPro" id="IPR036116">
    <property type="entry name" value="FN3_sf"/>
</dbReference>
<evidence type="ECO:0000259" key="9">
    <source>
        <dbReference type="PROSITE" id="PS50853"/>
    </source>
</evidence>
<evidence type="ECO:0000256" key="2">
    <source>
        <dbReference type="ARBA" id="ARBA00022737"/>
    </source>
</evidence>
<keyword evidence="3" id="KW-0472">Membrane</keyword>
<evidence type="ECO:0000256" key="5">
    <source>
        <dbReference type="ARBA" id="ARBA00023180"/>
    </source>
</evidence>
<reference evidence="10" key="2">
    <citation type="submission" date="2025-09" db="UniProtKB">
        <authorList>
            <consortium name="Ensembl"/>
        </authorList>
    </citation>
    <scope>IDENTIFICATION</scope>
</reference>
<dbReference type="Pfam" id="PF13927">
    <property type="entry name" value="Ig_3"/>
    <property type="match status" value="3"/>
</dbReference>
<dbReference type="InterPro" id="IPR036179">
    <property type="entry name" value="Ig-like_dom_sf"/>
</dbReference>
<dbReference type="InterPro" id="IPR003598">
    <property type="entry name" value="Ig_sub2"/>
</dbReference>
<protein>
    <submittedName>
        <fullName evidence="10">NPHS1 adhesion molecule, nephrin</fullName>
    </submittedName>
</protein>
<name>A0A8D2JJI0_VARKO</name>
<feature type="domain" description="Ig-like" evidence="8">
    <location>
        <begin position="415"/>
        <end position="503"/>
    </location>
</feature>
<dbReference type="SUPFAM" id="SSF48726">
    <property type="entry name" value="Immunoglobulin"/>
    <property type="match status" value="9"/>
</dbReference>
<dbReference type="PANTHER" id="PTHR11640:SF136">
    <property type="entry name" value="NEPHRIN"/>
    <property type="match status" value="1"/>
</dbReference>
<dbReference type="InterPro" id="IPR007110">
    <property type="entry name" value="Ig-like_dom"/>
</dbReference>
<feature type="chain" id="PRO_5034306363" evidence="7">
    <location>
        <begin position="21"/>
        <end position="1066"/>
    </location>
</feature>
<dbReference type="PROSITE" id="PS50835">
    <property type="entry name" value="IG_LIKE"/>
    <property type="match status" value="6"/>
</dbReference>
<evidence type="ECO:0000256" key="7">
    <source>
        <dbReference type="SAM" id="SignalP"/>
    </source>
</evidence>
<dbReference type="SMART" id="SM00409">
    <property type="entry name" value="IG"/>
    <property type="match status" value="8"/>
</dbReference>
<evidence type="ECO:0000259" key="8">
    <source>
        <dbReference type="PROSITE" id="PS50835"/>
    </source>
</evidence>
<feature type="domain" description="Ig-like" evidence="8">
    <location>
        <begin position="25"/>
        <end position="120"/>
    </location>
</feature>
<keyword evidence="11" id="KW-1185">Reference proteome</keyword>
<feature type="domain" description="Ig-like" evidence="8">
    <location>
        <begin position="677"/>
        <end position="770"/>
    </location>
</feature>
<dbReference type="Pfam" id="PF00041">
    <property type="entry name" value="fn3"/>
    <property type="match status" value="1"/>
</dbReference>
<feature type="domain" description="Ig-like" evidence="8">
    <location>
        <begin position="776"/>
        <end position="871"/>
    </location>
</feature>
<dbReference type="SUPFAM" id="SSF49265">
    <property type="entry name" value="Fibronectin type III"/>
    <property type="match status" value="1"/>
</dbReference>
<evidence type="ECO:0000313" key="11">
    <source>
        <dbReference type="Proteomes" id="UP000694545"/>
    </source>
</evidence>
<dbReference type="PANTHER" id="PTHR11640">
    <property type="entry name" value="NEPHRIN"/>
    <property type="match status" value="1"/>
</dbReference>
<keyword evidence="6" id="KW-0393">Immunoglobulin domain</keyword>
<evidence type="ECO:0000256" key="4">
    <source>
        <dbReference type="ARBA" id="ARBA00023157"/>
    </source>
</evidence>
<reference evidence="10" key="1">
    <citation type="submission" date="2025-08" db="UniProtKB">
        <authorList>
            <consortium name="Ensembl"/>
        </authorList>
    </citation>
    <scope>IDENTIFICATION</scope>
</reference>
<dbReference type="Pfam" id="PF07679">
    <property type="entry name" value="I-set"/>
    <property type="match status" value="1"/>
</dbReference>
<organism evidence="10 11">
    <name type="scientific">Varanus komodoensis</name>
    <name type="common">Komodo dragon</name>
    <dbReference type="NCBI Taxonomy" id="61221"/>
    <lineage>
        <taxon>Eukaryota</taxon>
        <taxon>Metazoa</taxon>
        <taxon>Chordata</taxon>
        <taxon>Craniata</taxon>
        <taxon>Vertebrata</taxon>
        <taxon>Euteleostomi</taxon>
        <taxon>Lepidosauria</taxon>
        <taxon>Squamata</taxon>
        <taxon>Bifurcata</taxon>
        <taxon>Unidentata</taxon>
        <taxon>Episquamata</taxon>
        <taxon>Toxicofera</taxon>
        <taxon>Anguimorpha</taxon>
        <taxon>Paleoanguimorpha</taxon>
        <taxon>Varanoidea</taxon>
        <taxon>Varanidae</taxon>
        <taxon>Varanus</taxon>
    </lineage>
</organism>
<dbReference type="CDD" id="cd00096">
    <property type="entry name" value="Ig"/>
    <property type="match status" value="1"/>
</dbReference>
<dbReference type="GO" id="GO:0050839">
    <property type="term" value="F:cell adhesion molecule binding"/>
    <property type="evidence" value="ECO:0007669"/>
    <property type="project" value="TreeGrafter"/>
</dbReference>
<evidence type="ECO:0000313" key="10">
    <source>
        <dbReference type="Ensembl" id="ENSVKKP00000011573.1"/>
    </source>
</evidence>
<dbReference type="GO" id="GO:0098609">
    <property type="term" value="P:cell-cell adhesion"/>
    <property type="evidence" value="ECO:0007669"/>
    <property type="project" value="TreeGrafter"/>
</dbReference>
<keyword evidence="5" id="KW-0325">Glycoprotein</keyword>
<feature type="domain" description="Ig-like" evidence="8">
    <location>
        <begin position="315"/>
        <end position="408"/>
    </location>
</feature>
<evidence type="ECO:0000256" key="1">
    <source>
        <dbReference type="ARBA" id="ARBA00004479"/>
    </source>
</evidence>
<keyword evidence="2" id="KW-0677">Repeat</keyword>
<dbReference type="Proteomes" id="UP000694545">
    <property type="component" value="Unplaced"/>
</dbReference>
<feature type="domain" description="Fibronectin type-III" evidence="9">
    <location>
        <begin position="880"/>
        <end position="975"/>
    </location>
</feature>
<dbReference type="InterPro" id="IPR003599">
    <property type="entry name" value="Ig_sub"/>
</dbReference>
<dbReference type="Gene3D" id="2.60.40.10">
    <property type="entry name" value="Immunoglobulins"/>
    <property type="match status" value="10"/>
</dbReference>
<dbReference type="OMA" id="FITVCHA"/>
<dbReference type="InterPro" id="IPR051275">
    <property type="entry name" value="Cell_adhesion_signaling"/>
</dbReference>
<dbReference type="Ensembl" id="ENSVKKT00000011851.1">
    <property type="protein sequence ID" value="ENSVKKP00000011573.1"/>
    <property type="gene ID" value="ENSVKKG00000008068.1"/>
</dbReference>
<evidence type="ECO:0000256" key="3">
    <source>
        <dbReference type="ARBA" id="ARBA00023136"/>
    </source>
</evidence>
<sequence>RKSFLTVRNIYVLGLLGCLSENLQQAFRVEPDNVTVREGEAALLKCEVENPSGIVQWAKDGLLLGPDQNIPRFPRYSMVGEPDKGENPGVCVLGDDASYECQVGPSEESNGIISRSVQLTVLIPPKKAVITEYEANSTVTWVAGKEYTVHCRVEDARPPAEIVFLLVMLASDSSSVLSCRITPESSDNQRQLLCRASNIAAPIPVAVGFTMNVLFPPQPPVIRGYDGPVVKAKDNLVLTCVSLSGNPLATLQWLKNDEVISTNWETDEANQLSRSSLSLRITADDNMATVSCQALNTVLPAPLQASMVLPVVFPPEEVKITGSSSAQENKEISLSCSTSSSNPPVLLRWLLGWREINATEATVSEAANGGMITVSNLTYITNREDNGLPLVCEAFNEAIMYTKTDTVTLRVTYPPQKVWIDVPPPETYFRAGTKVKLSCFASGGNPAPRLEWYKVGEHLRDGTSSGSAGNIVSKELILTTSPSDNLAIYRCNATVPPLHVTITTEDKEPRRGQTVTLTCKSGSSHPPATAARVSPRASFSISGRVTLVVSSADHGKRVECHAYSPILSEGVNSFYQLTVLFPPEFSCEQPLVVQTVEHEAVLLPLLVSASPPEITCRWIFLGEVLLTEGSPRYHLRDGGSLEIWNVTRADTGLYKIHCENPEGYNETTILLDVQYSPSIRSIGDPTYVDLGGTAEIVCQADANPAPESMFQWRWLGDLEQNLEELGIELRSEGLVGRLHVQEAQRAHAGLYECQVDNGISPAARSSARLIVRCKFPIIKGPGERKVAASGDGRSQATLQCSAQGVPMVFFSWAKSGVSLDLPNSRHTVATDHEGSLHTSTLTIANVSAVLDYATFTCTARNELGVDTLDIQLLSTSRPDSPTGLKVVDVSHNWLALEWTPGFDGGLQQSFRVRYHWPGAPSFLYVDVFPPQSTAFTLTGLYPNTLYNVSVNARNGLGESDFADGGVGLSVTTEGKQHLSGWRCRQDDMAVCQEARGRNPAWVNYYGKCTVDRGRWKVHSQMFEISTPALLIISHACRGFWELKTQNIWRSSNQAVEQNHSIVSRKG</sequence>
<dbReference type="InterPro" id="IPR003961">
    <property type="entry name" value="FN3_dom"/>
</dbReference>
<dbReference type="SMART" id="SM00060">
    <property type="entry name" value="FN3"/>
    <property type="match status" value="1"/>
</dbReference>
<dbReference type="FunFam" id="2.60.40.10:FF:000719">
    <property type="entry name" value="nephrin isoform X1"/>
    <property type="match status" value="1"/>
</dbReference>
<dbReference type="InterPro" id="IPR013098">
    <property type="entry name" value="Ig_I-set"/>
</dbReference>
<dbReference type="PROSITE" id="PS50853">
    <property type="entry name" value="FN3"/>
    <property type="match status" value="1"/>
</dbReference>